<evidence type="ECO:0000256" key="1">
    <source>
        <dbReference type="ARBA" id="ARBA00022490"/>
    </source>
</evidence>
<dbReference type="HAMAP" id="MF_01077">
    <property type="entry name" value="RimP"/>
    <property type="match status" value="1"/>
</dbReference>
<dbReference type="EMBL" id="FNGY01000010">
    <property type="protein sequence ID" value="SDN86853.1"/>
    <property type="molecule type" value="Genomic_DNA"/>
</dbReference>
<dbReference type="SUPFAM" id="SSF75420">
    <property type="entry name" value="YhbC-like, N-terminal domain"/>
    <property type="match status" value="1"/>
</dbReference>
<dbReference type="PANTHER" id="PTHR33867:SF1">
    <property type="entry name" value="RIBOSOME MATURATION FACTOR RIMP"/>
    <property type="match status" value="1"/>
</dbReference>
<dbReference type="STRING" id="430522.BFS30_10630"/>
<evidence type="ECO:0000259" key="4">
    <source>
        <dbReference type="Pfam" id="PF02576"/>
    </source>
</evidence>
<dbReference type="PANTHER" id="PTHR33867">
    <property type="entry name" value="RIBOSOME MATURATION FACTOR RIMP"/>
    <property type="match status" value="1"/>
</dbReference>
<dbReference type="Pfam" id="PF17384">
    <property type="entry name" value="DUF150_C"/>
    <property type="match status" value="1"/>
</dbReference>
<dbReference type="AlphaFoldDB" id="A0A1H0EWY7"/>
<dbReference type="SUPFAM" id="SSF74942">
    <property type="entry name" value="YhbC-like, C-terminal domain"/>
    <property type="match status" value="1"/>
</dbReference>
<dbReference type="InterPro" id="IPR035956">
    <property type="entry name" value="RimP_N_sf"/>
</dbReference>
<sequence length="154" mass="17238">MQVEKRVTALVEEKISDRPELFLVEVKMLPNNKLIIHVDGDEGISIQDCAAISRHVGFHLEEENTIEKAYNLEVSSPGVGEPLKLQRQYVKNIGRELSVKLNGGEIKEGKLLSVEDHSITIEAKVKEKGKKAQLVETSIDFSNITETKVLISFK</sequence>
<proteinExistence type="inferred from homology"/>
<dbReference type="Proteomes" id="UP000183200">
    <property type="component" value="Unassembled WGS sequence"/>
</dbReference>
<comment type="function">
    <text evidence="3">Required for maturation of 30S ribosomal subunits.</text>
</comment>
<comment type="similarity">
    <text evidence="3">Belongs to the RimP family.</text>
</comment>
<dbReference type="GO" id="GO:0006412">
    <property type="term" value="P:translation"/>
    <property type="evidence" value="ECO:0007669"/>
    <property type="project" value="TreeGrafter"/>
</dbReference>
<dbReference type="Gene3D" id="3.30.300.70">
    <property type="entry name" value="RimP-like superfamily, N-terminal"/>
    <property type="match status" value="1"/>
</dbReference>
<dbReference type="InterPro" id="IPR036847">
    <property type="entry name" value="RimP_C_sf"/>
</dbReference>
<protein>
    <recommendedName>
        <fullName evidence="3">Ribosome maturation factor RimP</fullName>
    </recommendedName>
</protein>
<evidence type="ECO:0000313" key="6">
    <source>
        <dbReference type="EMBL" id="SDN86853.1"/>
    </source>
</evidence>
<keyword evidence="1 3" id="KW-0963">Cytoplasm</keyword>
<dbReference type="GO" id="GO:0005829">
    <property type="term" value="C:cytosol"/>
    <property type="evidence" value="ECO:0007669"/>
    <property type="project" value="TreeGrafter"/>
</dbReference>
<evidence type="ECO:0000256" key="3">
    <source>
        <dbReference type="HAMAP-Rule" id="MF_01077"/>
    </source>
</evidence>
<dbReference type="InterPro" id="IPR028998">
    <property type="entry name" value="RimP_C"/>
</dbReference>
<feature type="domain" description="Ribosome maturation factor RimP C-terminal" evidence="5">
    <location>
        <begin position="83"/>
        <end position="153"/>
    </location>
</feature>
<gene>
    <name evidence="3" type="primary">rimP</name>
    <name evidence="6" type="ORF">SAMN05421820_1104</name>
</gene>
<accession>A0A1H0EWY7</accession>
<evidence type="ECO:0000256" key="2">
    <source>
        <dbReference type="ARBA" id="ARBA00022517"/>
    </source>
</evidence>
<dbReference type="CDD" id="cd01734">
    <property type="entry name" value="YlxS_C"/>
    <property type="match status" value="1"/>
</dbReference>
<dbReference type="GO" id="GO:0000028">
    <property type="term" value="P:ribosomal small subunit assembly"/>
    <property type="evidence" value="ECO:0007669"/>
    <property type="project" value="TreeGrafter"/>
</dbReference>
<feature type="domain" description="Ribosome maturation factor RimP N-terminal" evidence="4">
    <location>
        <begin position="20"/>
        <end position="79"/>
    </location>
</feature>
<keyword evidence="2 3" id="KW-0690">Ribosome biogenesis</keyword>
<name>A0A1H0EWY7_9SPHI</name>
<dbReference type="NCBIfam" id="NF002531">
    <property type="entry name" value="PRK02001.1"/>
    <property type="match status" value="1"/>
</dbReference>
<comment type="subcellular location">
    <subcellularLocation>
        <location evidence="3">Cytoplasm</location>
    </subcellularLocation>
</comment>
<evidence type="ECO:0000313" key="7">
    <source>
        <dbReference type="Proteomes" id="UP000183200"/>
    </source>
</evidence>
<reference evidence="7" key="1">
    <citation type="submission" date="2016-10" db="EMBL/GenBank/DDBJ databases">
        <authorList>
            <person name="Varghese N."/>
            <person name="Submissions S."/>
        </authorList>
    </citation>
    <scope>NUCLEOTIDE SEQUENCE [LARGE SCALE GENOMIC DNA]</scope>
    <source>
        <strain evidence="7">DSM 19110</strain>
    </source>
</reference>
<evidence type="ECO:0000259" key="5">
    <source>
        <dbReference type="Pfam" id="PF17384"/>
    </source>
</evidence>
<dbReference type="RefSeq" id="WP_074611551.1">
    <property type="nucleotide sequence ID" value="NZ_FNGY01000010.1"/>
</dbReference>
<dbReference type="InterPro" id="IPR028989">
    <property type="entry name" value="RimP_N"/>
</dbReference>
<dbReference type="Pfam" id="PF02576">
    <property type="entry name" value="RimP_N"/>
    <property type="match status" value="1"/>
</dbReference>
<organism evidence="6 7">
    <name type="scientific">Pedobacter steynii</name>
    <dbReference type="NCBI Taxonomy" id="430522"/>
    <lineage>
        <taxon>Bacteria</taxon>
        <taxon>Pseudomonadati</taxon>
        <taxon>Bacteroidota</taxon>
        <taxon>Sphingobacteriia</taxon>
        <taxon>Sphingobacteriales</taxon>
        <taxon>Sphingobacteriaceae</taxon>
        <taxon>Pedobacter</taxon>
    </lineage>
</organism>
<dbReference type="InterPro" id="IPR003728">
    <property type="entry name" value="Ribosome_maturation_RimP"/>
</dbReference>
<dbReference type="OrthoDB" id="9789702at2"/>
<keyword evidence="7" id="KW-1185">Reference proteome</keyword>